<evidence type="ECO:0000313" key="3">
    <source>
        <dbReference type="Proteomes" id="UP000010552"/>
    </source>
</evidence>
<dbReference type="PANTHER" id="PTHR14958">
    <property type="entry name" value="POTASSIUM CHANNEL TETRAMERISATION DOMAIN CONTAINING PROTEIN"/>
    <property type="match status" value="1"/>
</dbReference>
<dbReference type="Gene3D" id="3.30.710.10">
    <property type="entry name" value="Potassium Channel Kv1.1, Chain A"/>
    <property type="match status" value="1"/>
</dbReference>
<organism evidence="2 3">
    <name type="scientific">Pteropus alecto</name>
    <name type="common">Black flying fox</name>
    <dbReference type="NCBI Taxonomy" id="9402"/>
    <lineage>
        <taxon>Eukaryota</taxon>
        <taxon>Metazoa</taxon>
        <taxon>Chordata</taxon>
        <taxon>Craniata</taxon>
        <taxon>Vertebrata</taxon>
        <taxon>Euteleostomi</taxon>
        <taxon>Mammalia</taxon>
        <taxon>Eutheria</taxon>
        <taxon>Laurasiatheria</taxon>
        <taxon>Chiroptera</taxon>
        <taxon>Yinpterochiroptera</taxon>
        <taxon>Pteropodoidea</taxon>
        <taxon>Pteropodidae</taxon>
        <taxon>Pteropodinae</taxon>
        <taxon>Pteropus</taxon>
    </lineage>
</organism>
<dbReference type="CDD" id="cd18390">
    <property type="entry name" value="BTB_POZ_KCTD5"/>
    <property type="match status" value="1"/>
</dbReference>
<dbReference type="PANTHER" id="PTHR14958:SF12">
    <property type="entry name" value="BTB_POZ DOMAIN-CONTAINING PROTEIN KCTD5"/>
    <property type="match status" value="1"/>
</dbReference>
<dbReference type="InParanoid" id="L5KGE0"/>
<dbReference type="GO" id="GO:0005737">
    <property type="term" value="C:cytoplasm"/>
    <property type="evidence" value="ECO:0007669"/>
    <property type="project" value="TreeGrafter"/>
</dbReference>
<dbReference type="FunCoup" id="L5KGE0">
    <property type="interactions" value="2136"/>
</dbReference>
<accession>L5KGE0</accession>
<protein>
    <submittedName>
        <fullName evidence="2">BTB/POZ domain-containing protein KCTD5</fullName>
    </submittedName>
</protein>
<dbReference type="FunFam" id="3.30.710.10:FF:000005">
    <property type="entry name" value="Potassium channel tetramerization domain-containing 17"/>
    <property type="match status" value="1"/>
</dbReference>
<evidence type="ECO:0000259" key="1">
    <source>
        <dbReference type="SMART" id="SM00225"/>
    </source>
</evidence>
<dbReference type="GO" id="GO:0031463">
    <property type="term" value="C:Cul3-RING ubiquitin ligase complex"/>
    <property type="evidence" value="ECO:0007669"/>
    <property type="project" value="TreeGrafter"/>
</dbReference>
<dbReference type="InterPro" id="IPR000210">
    <property type="entry name" value="BTB/POZ_dom"/>
</dbReference>
<name>L5KGE0_PTEAL</name>
<dbReference type="Gene3D" id="3.30.70.2000">
    <property type="match status" value="1"/>
</dbReference>
<dbReference type="InterPro" id="IPR003131">
    <property type="entry name" value="T1-type_BTB"/>
</dbReference>
<dbReference type="SMART" id="SM00225">
    <property type="entry name" value="BTB"/>
    <property type="match status" value="1"/>
</dbReference>
<dbReference type="GO" id="GO:0043161">
    <property type="term" value="P:proteasome-mediated ubiquitin-dependent protein catabolic process"/>
    <property type="evidence" value="ECO:0007669"/>
    <property type="project" value="TreeGrafter"/>
</dbReference>
<dbReference type="EMBL" id="KB030715">
    <property type="protein sequence ID" value="ELK10764.1"/>
    <property type="molecule type" value="Genomic_DNA"/>
</dbReference>
<proteinExistence type="predicted"/>
<dbReference type="GO" id="GO:0097602">
    <property type="term" value="F:cullin family protein binding"/>
    <property type="evidence" value="ECO:0007669"/>
    <property type="project" value="TreeGrafter"/>
</dbReference>
<evidence type="ECO:0000313" key="2">
    <source>
        <dbReference type="EMBL" id="ELK10764.1"/>
    </source>
</evidence>
<reference evidence="3" key="1">
    <citation type="journal article" date="2013" name="Science">
        <title>Comparative analysis of bat genomes provides insight into the evolution of flight and immunity.</title>
        <authorList>
            <person name="Zhang G."/>
            <person name="Cowled C."/>
            <person name="Shi Z."/>
            <person name="Huang Z."/>
            <person name="Bishop-Lilly K.A."/>
            <person name="Fang X."/>
            <person name="Wynne J.W."/>
            <person name="Xiong Z."/>
            <person name="Baker M.L."/>
            <person name="Zhao W."/>
            <person name="Tachedjian M."/>
            <person name="Zhu Y."/>
            <person name="Zhou P."/>
            <person name="Jiang X."/>
            <person name="Ng J."/>
            <person name="Yang L."/>
            <person name="Wu L."/>
            <person name="Xiao J."/>
            <person name="Feng Y."/>
            <person name="Chen Y."/>
            <person name="Sun X."/>
            <person name="Zhang Y."/>
            <person name="Marsh G.A."/>
            <person name="Crameri G."/>
            <person name="Broder C.C."/>
            <person name="Frey K.G."/>
            <person name="Wang L.F."/>
            <person name="Wang J."/>
        </authorList>
    </citation>
    <scope>NUCLEOTIDE SEQUENCE [LARGE SCALE GENOMIC DNA]</scope>
</reference>
<dbReference type="GO" id="GO:0051260">
    <property type="term" value="P:protein homooligomerization"/>
    <property type="evidence" value="ECO:0007669"/>
    <property type="project" value="InterPro"/>
</dbReference>
<gene>
    <name evidence="2" type="ORF">PAL_GLEAN10011671</name>
</gene>
<feature type="domain" description="BTB" evidence="1">
    <location>
        <begin position="44"/>
        <end position="146"/>
    </location>
</feature>
<dbReference type="Pfam" id="PF02214">
    <property type="entry name" value="BTB_2"/>
    <property type="match status" value="1"/>
</dbReference>
<dbReference type="Gene3D" id="6.10.140.750">
    <property type="match status" value="1"/>
</dbReference>
<sequence>MAENHCELLQPAPSGHGVGLGVGLCRRCSAGLGALVQRPGSVSKWVRLNVGGTYFLTTRQTLCRDPKSFLYRLCQADPDLDSDKDETGAYLIDRDPTYFGPVLNYLRHGKLVINKDLAEEGVLEEAEFYNITSLIKLVKDKIRERDSKTSQVPVKHVYRVLQCQEEELTQMVSTMSDGWKFEQLVSIGSSYNYGSEDQAEFLCVVSKELHNSPYGMTSEPSEKAKVGDCGLAGKRQPQMLWPPASRAGL</sequence>
<dbReference type="STRING" id="9402.L5KGE0"/>
<dbReference type="InterPro" id="IPR011333">
    <property type="entry name" value="SKP1/BTB/POZ_sf"/>
</dbReference>
<dbReference type="FunFam" id="3.30.70.2000:FF:000001">
    <property type="entry name" value="Potassium channel tetramerization domain-containing 17"/>
    <property type="match status" value="1"/>
</dbReference>
<keyword evidence="3" id="KW-1185">Reference proteome</keyword>
<dbReference type="Proteomes" id="UP000010552">
    <property type="component" value="Unassembled WGS sequence"/>
</dbReference>
<dbReference type="AlphaFoldDB" id="L5KGE0"/>
<dbReference type="eggNOG" id="KOG2715">
    <property type="taxonomic scope" value="Eukaryota"/>
</dbReference>
<dbReference type="SUPFAM" id="SSF54695">
    <property type="entry name" value="POZ domain"/>
    <property type="match status" value="1"/>
</dbReference>